<name>A0ABP5AQI0_9ACTN</name>
<evidence type="ECO:0000259" key="3">
    <source>
        <dbReference type="Pfam" id="PF16254"/>
    </source>
</evidence>
<dbReference type="InterPro" id="IPR032589">
    <property type="entry name" value="DUF4910"/>
</dbReference>
<dbReference type="InterPro" id="IPR032622">
    <property type="entry name" value="UCP01524_HTH"/>
</dbReference>
<keyword evidence="5" id="KW-1185">Reference proteome</keyword>
<feature type="domain" description="DUF4910" evidence="3">
    <location>
        <begin position="35"/>
        <end position="375"/>
    </location>
</feature>
<accession>A0ABP5AQI0</accession>
<feature type="domain" description="UCP01524 winged helix-turn-helix" evidence="2">
    <location>
        <begin position="377"/>
        <end position="450"/>
    </location>
</feature>
<evidence type="ECO:0000313" key="4">
    <source>
        <dbReference type="EMBL" id="GAA1920037.1"/>
    </source>
</evidence>
<dbReference type="InterPro" id="IPR012353">
    <property type="entry name" value="UCP015244"/>
</dbReference>
<dbReference type="Pfam" id="PF16221">
    <property type="entry name" value="HTH_47"/>
    <property type="match status" value="1"/>
</dbReference>
<dbReference type="EMBL" id="BAAAMY010000005">
    <property type="protein sequence ID" value="GAA1920037.1"/>
    <property type="molecule type" value="Genomic_DNA"/>
</dbReference>
<dbReference type="Pfam" id="PF16254">
    <property type="entry name" value="DUF4910"/>
    <property type="match status" value="1"/>
</dbReference>
<protein>
    <submittedName>
        <fullName evidence="4">DUF4910 domain-containing protein</fullName>
    </submittedName>
</protein>
<dbReference type="InterPro" id="IPR032610">
    <property type="entry name" value="DUF2172"/>
</dbReference>
<dbReference type="Pfam" id="PF09940">
    <property type="entry name" value="DUF2172"/>
    <property type="match status" value="1"/>
</dbReference>
<evidence type="ECO:0000259" key="2">
    <source>
        <dbReference type="Pfam" id="PF16221"/>
    </source>
</evidence>
<reference evidence="5" key="1">
    <citation type="journal article" date="2019" name="Int. J. Syst. Evol. Microbiol.">
        <title>The Global Catalogue of Microorganisms (GCM) 10K type strain sequencing project: providing services to taxonomists for standard genome sequencing and annotation.</title>
        <authorList>
            <consortium name="The Broad Institute Genomics Platform"/>
            <consortium name="The Broad Institute Genome Sequencing Center for Infectious Disease"/>
            <person name="Wu L."/>
            <person name="Ma J."/>
        </authorList>
    </citation>
    <scope>NUCLEOTIDE SEQUENCE [LARGE SCALE GENOMIC DNA]</scope>
    <source>
        <strain evidence="5">JCM 14046</strain>
    </source>
</reference>
<dbReference type="SUPFAM" id="SSF53187">
    <property type="entry name" value="Zn-dependent exopeptidases"/>
    <property type="match status" value="1"/>
</dbReference>
<gene>
    <name evidence="4" type="ORF">GCM10009737_21960</name>
</gene>
<dbReference type="Gene3D" id="1.10.10.10">
    <property type="entry name" value="Winged helix-like DNA-binding domain superfamily/Winged helix DNA-binding domain"/>
    <property type="match status" value="1"/>
</dbReference>
<evidence type="ECO:0000313" key="5">
    <source>
        <dbReference type="Proteomes" id="UP001501612"/>
    </source>
</evidence>
<proteinExistence type="predicted"/>
<dbReference type="Gene3D" id="3.40.630.10">
    <property type="entry name" value="Zn peptidases"/>
    <property type="match status" value="1"/>
</dbReference>
<comment type="caution">
    <text evidence="4">The sequence shown here is derived from an EMBL/GenBank/DDBJ whole genome shotgun (WGS) entry which is preliminary data.</text>
</comment>
<dbReference type="Gene3D" id="3.50.30.90">
    <property type="match status" value="1"/>
</dbReference>
<dbReference type="Proteomes" id="UP001501612">
    <property type="component" value="Unassembled WGS sequence"/>
</dbReference>
<evidence type="ECO:0000259" key="1">
    <source>
        <dbReference type="Pfam" id="PF09940"/>
    </source>
</evidence>
<organism evidence="4 5">
    <name type="scientific">Nocardioides lentus</name>
    <dbReference type="NCBI Taxonomy" id="338077"/>
    <lineage>
        <taxon>Bacteria</taxon>
        <taxon>Bacillati</taxon>
        <taxon>Actinomycetota</taxon>
        <taxon>Actinomycetes</taxon>
        <taxon>Propionibacteriales</taxon>
        <taxon>Nocardioidaceae</taxon>
        <taxon>Nocardioides</taxon>
    </lineage>
</organism>
<dbReference type="InterPro" id="IPR036388">
    <property type="entry name" value="WH-like_DNA-bd_sf"/>
</dbReference>
<feature type="domain" description="DUF2172" evidence="1">
    <location>
        <begin position="85"/>
        <end position="178"/>
    </location>
</feature>
<dbReference type="PIRSF" id="PIRSF015244">
    <property type="entry name" value="UCP015244"/>
    <property type="match status" value="1"/>
</dbReference>
<sequence>MTGVAGTQGHGGVAGLVDAVRAGEVDLAALGESMHARMAELYPVPRSLTGDGVRATLDLLDAVAPLERHSVPTGYQAYDWTVTDEWSLRRATITDADGRVVVDTDDHTLHVVGYSTPVRATLSLEEMRGHLHTLPDHPDWIPYRTSYYHRRWGFCLPHRLLERMEAGEFTAPYDVVVDADLGPGELTWGELVVPGETDEEVMVTAHLCHPSIANDNLSGLVLATELARTLAGLGRRRWTYRFLFAPGTVGSVVWLAQNVEGRERIRHGLVLTGLGGPGPLVHKRSRRGDREVDRAVGHVVARRGGEQRDYSPWGYDERQFNALGFDLPFARLSRTPHNEYPEYHTSADDLSYVRPAELADAFAALLEVVDVLENDATPRNLQPHGEPQLGKRGLYPTTGGQAANEAVMAMLWVLAYADGATSLVDIATRADVDFAAVRHAADRLSRTDLLA</sequence>